<keyword evidence="11" id="KW-0739">Sodium transport</keyword>
<evidence type="ECO:0000256" key="15">
    <source>
        <dbReference type="SAM" id="Phobius"/>
    </source>
</evidence>
<protein>
    <submittedName>
        <fullName evidence="17">Sodium/iodide cotransporter isoform X4</fullName>
    </submittedName>
</protein>
<dbReference type="NCBIfam" id="TIGR00813">
    <property type="entry name" value="sss"/>
    <property type="match status" value="1"/>
</dbReference>
<keyword evidence="3" id="KW-0813">Transport</keyword>
<gene>
    <name evidence="17" type="primary">SLC5A5</name>
</gene>
<proteinExistence type="inferred from homology"/>
<dbReference type="PANTHER" id="PTHR42985">
    <property type="entry name" value="SODIUM-COUPLED MONOCARBOXYLATE TRANSPORTER"/>
    <property type="match status" value="1"/>
</dbReference>
<dbReference type="InterPro" id="IPR018212">
    <property type="entry name" value="Na/solute_symporter_CS"/>
</dbReference>
<keyword evidence="7" id="KW-0915">Sodium</keyword>
<comment type="subcellular location">
    <subcellularLocation>
        <location evidence="1">Cell membrane</location>
        <topology evidence="1">Multi-pass membrane protein</topology>
    </subcellularLocation>
</comment>
<evidence type="ECO:0000256" key="5">
    <source>
        <dbReference type="ARBA" id="ARBA00022692"/>
    </source>
</evidence>
<dbReference type="InterPro" id="IPR038377">
    <property type="entry name" value="Na/Glc_symporter_sf"/>
</dbReference>
<evidence type="ECO:0000256" key="10">
    <source>
        <dbReference type="ARBA" id="ARBA00023180"/>
    </source>
</evidence>
<evidence type="ECO:0000256" key="12">
    <source>
        <dbReference type="ARBA" id="ARBA00036099"/>
    </source>
</evidence>
<feature type="compositionally biased region" description="Basic residues" evidence="14">
    <location>
        <begin position="482"/>
        <end position="492"/>
    </location>
</feature>
<keyword evidence="5 15" id="KW-0812">Transmembrane</keyword>
<evidence type="ECO:0000256" key="14">
    <source>
        <dbReference type="SAM" id="MobiDB-lite"/>
    </source>
</evidence>
<feature type="compositionally biased region" description="Basic residues" evidence="14">
    <location>
        <begin position="600"/>
        <end position="614"/>
    </location>
</feature>
<evidence type="ECO:0000256" key="4">
    <source>
        <dbReference type="ARBA" id="ARBA00022475"/>
    </source>
</evidence>
<feature type="transmembrane region" description="Helical" evidence="15">
    <location>
        <begin position="74"/>
        <end position="93"/>
    </location>
</feature>
<dbReference type="PROSITE" id="PS50283">
    <property type="entry name" value="NA_SOLUT_SYMP_3"/>
    <property type="match status" value="1"/>
</dbReference>
<feature type="transmembrane region" description="Helical" evidence="15">
    <location>
        <begin position="144"/>
        <end position="166"/>
    </location>
</feature>
<feature type="transmembrane region" description="Helical" evidence="15">
    <location>
        <begin position="252"/>
        <end position="279"/>
    </location>
</feature>
<feature type="transmembrane region" description="Helical" evidence="15">
    <location>
        <begin position="339"/>
        <end position="364"/>
    </location>
</feature>
<accession>A0ABM4FUV5</accession>
<evidence type="ECO:0000256" key="6">
    <source>
        <dbReference type="ARBA" id="ARBA00022989"/>
    </source>
</evidence>
<reference evidence="17" key="1">
    <citation type="submission" date="2025-08" db="UniProtKB">
        <authorList>
            <consortium name="RefSeq"/>
        </authorList>
    </citation>
    <scope>IDENTIFICATION</scope>
    <source>
        <tissue evidence="17">Blood</tissue>
    </source>
</reference>
<evidence type="ECO:0000256" key="7">
    <source>
        <dbReference type="ARBA" id="ARBA00023053"/>
    </source>
</evidence>
<comment type="similarity">
    <text evidence="2 13">Belongs to the sodium:solute symporter (SSF) (TC 2.A.21) family.</text>
</comment>
<evidence type="ECO:0000256" key="3">
    <source>
        <dbReference type="ARBA" id="ARBA00022448"/>
    </source>
</evidence>
<dbReference type="Proteomes" id="UP001652627">
    <property type="component" value="Chromosome 30"/>
</dbReference>
<dbReference type="InterPro" id="IPR001734">
    <property type="entry name" value="Na/solute_symporter"/>
</dbReference>
<name>A0ABM4FUV5_9AVES</name>
<feature type="transmembrane region" description="Helical" evidence="15">
    <location>
        <begin position="186"/>
        <end position="209"/>
    </location>
</feature>
<keyword evidence="16" id="KW-1185">Reference proteome</keyword>
<keyword evidence="6 15" id="KW-1133">Transmembrane helix</keyword>
<feature type="region of interest" description="Disordered" evidence="14">
    <location>
        <begin position="482"/>
        <end position="572"/>
    </location>
</feature>
<evidence type="ECO:0000256" key="9">
    <source>
        <dbReference type="ARBA" id="ARBA00023136"/>
    </source>
</evidence>
<dbReference type="RefSeq" id="XP_067168731.1">
    <property type="nucleotide sequence ID" value="XM_067312630.1"/>
</dbReference>
<dbReference type="PANTHER" id="PTHR42985:SF11">
    <property type="entry name" value="SODIUM_IODIDE COTRANSPORTER"/>
    <property type="match status" value="1"/>
</dbReference>
<evidence type="ECO:0000256" key="2">
    <source>
        <dbReference type="ARBA" id="ARBA00006434"/>
    </source>
</evidence>
<evidence type="ECO:0000256" key="8">
    <source>
        <dbReference type="ARBA" id="ARBA00023065"/>
    </source>
</evidence>
<evidence type="ECO:0000256" key="13">
    <source>
        <dbReference type="RuleBase" id="RU362091"/>
    </source>
</evidence>
<keyword evidence="4" id="KW-1003">Cell membrane</keyword>
<keyword evidence="9 15" id="KW-0472">Membrane</keyword>
<evidence type="ECO:0000256" key="11">
    <source>
        <dbReference type="ARBA" id="ARBA00023201"/>
    </source>
</evidence>
<keyword evidence="8" id="KW-0406">Ion transport</keyword>
<dbReference type="Pfam" id="PF00474">
    <property type="entry name" value="SSF"/>
    <property type="match status" value="1"/>
</dbReference>
<organism evidence="16 17">
    <name type="scientific">Apteryx mantelli</name>
    <name type="common">North Island brown kiwi</name>
    <dbReference type="NCBI Taxonomy" id="2696672"/>
    <lineage>
        <taxon>Eukaryota</taxon>
        <taxon>Metazoa</taxon>
        <taxon>Chordata</taxon>
        <taxon>Craniata</taxon>
        <taxon>Vertebrata</taxon>
        <taxon>Euteleostomi</taxon>
        <taxon>Archelosauria</taxon>
        <taxon>Archosauria</taxon>
        <taxon>Dinosauria</taxon>
        <taxon>Saurischia</taxon>
        <taxon>Theropoda</taxon>
        <taxon>Coelurosauria</taxon>
        <taxon>Aves</taxon>
        <taxon>Palaeognathae</taxon>
        <taxon>Apterygiformes</taxon>
        <taxon>Apterygidae</taxon>
        <taxon>Apteryx</taxon>
    </lineage>
</organism>
<keyword evidence="10" id="KW-0325">Glycoprotein</keyword>
<evidence type="ECO:0000313" key="17">
    <source>
        <dbReference type="RefSeq" id="XP_067168731.1"/>
    </source>
</evidence>
<evidence type="ECO:0000313" key="16">
    <source>
        <dbReference type="Proteomes" id="UP001652627"/>
    </source>
</evidence>
<dbReference type="Gene3D" id="1.20.1730.10">
    <property type="entry name" value="Sodium/glucose cotransporter"/>
    <property type="match status" value="1"/>
</dbReference>
<feature type="transmembrane region" description="Helical" evidence="15">
    <location>
        <begin position="299"/>
        <end position="318"/>
    </location>
</feature>
<feature type="transmembrane region" description="Helical" evidence="15">
    <location>
        <begin position="221"/>
        <end position="240"/>
    </location>
</feature>
<dbReference type="GeneID" id="106496008"/>
<dbReference type="InterPro" id="IPR051163">
    <property type="entry name" value="Sodium:Solute_Symporter_SSF"/>
</dbReference>
<sequence>MHRGAACKDRAPPGTDEVLSVRVAPAVPVAGSAAAGSLCPQVRAPAPAAAATLAAAGSLDVWVPETRTFSLADYGVFGLMLLVSTGIGLFQALSRGGQKTSDDFFTGGRRMSAVPVGLSLSASFMSAVQVLGVPAEAYRYGAKFLWMCLGQLLSTLLTALLFLPVFHRLGLTSTYEYLERRFSRSVRLCGTVQYVAATMLYTGIVIYAPALILNQVTGLDIWASLLSTGAVCTFYTTIGGMKAVVWTDVFQVFVMLSGFVVVIVRGMLLAGGPASVLAIAANGSRVNFDDFDPDPRSRYTFWTFLLGGTLLWLSMYGVNQAQVQRYVACRSEREARIALLVNQVGLFVIVSSAVACGIVMFALYKDCDPLLAGYISAPDQYMPYLVLDIFETYPGVPGLFLACAYSGTLSADLRHHVHHGGSAGLPARWWRAAGLLHRHGGDQRPAAGSLHPGHVRAGVQHCRSVCGPECWLGPLLLGGRGRHRAPTQRHCHGGAAGLRSPLPAAQPQRRRQRHHPPGPAAPAGASPGPGTAGDRGRLLRRVLPVLRGAGHAGHRGRGGAGQLPGRTGRAAAPGRAVVGCGEADVLGGSHGGEAAQGPRGRPRAPCHHRAAAGD</sequence>
<comment type="catalytic activity">
    <reaction evidence="12">
        <text>iodide(out) + 2 Na(+)(out) = iodide(in) + 2 Na(+)(in)</text>
        <dbReference type="Rhea" id="RHEA:71207"/>
        <dbReference type="ChEBI" id="CHEBI:16382"/>
        <dbReference type="ChEBI" id="CHEBI:29101"/>
    </reaction>
</comment>
<evidence type="ECO:0000256" key="1">
    <source>
        <dbReference type="ARBA" id="ARBA00004651"/>
    </source>
</evidence>
<dbReference type="PROSITE" id="PS00456">
    <property type="entry name" value="NA_SOLUT_SYMP_1"/>
    <property type="match status" value="1"/>
</dbReference>
<feature type="region of interest" description="Disordered" evidence="14">
    <location>
        <begin position="587"/>
        <end position="614"/>
    </location>
</feature>
<feature type="transmembrane region" description="Helical" evidence="15">
    <location>
        <begin position="113"/>
        <end position="132"/>
    </location>
</feature>